<evidence type="ECO:0000313" key="2">
    <source>
        <dbReference type="EMBL" id="VDK25383.1"/>
    </source>
</evidence>
<gene>
    <name evidence="2" type="ORF">TASK_LOCUS2498</name>
</gene>
<dbReference type="STRING" id="60517.A0A0R3VYK3"/>
<reference evidence="4" key="1">
    <citation type="submission" date="2017-02" db="UniProtKB">
        <authorList>
            <consortium name="WormBaseParasite"/>
        </authorList>
    </citation>
    <scope>IDENTIFICATION</scope>
</reference>
<dbReference type="Proteomes" id="UP000282613">
    <property type="component" value="Unassembled WGS sequence"/>
</dbReference>
<feature type="region of interest" description="Disordered" evidence="1">
    <location>
        <begin position="182"/>
        <end position="209"/>
    </location>
</feature>
<proteinExistence type="predicted"/>
<evidence type="ECO:0000313" key="4">
    <source>
        <dbReference type="WBParaSite" id="TASK_0000249701-mRNA-1"/>
    </source>
</evidence>
<feature type="region of interest" description="Disordered" evidence="1">
    <location>
        <begin position="117"/>
        <end position="145"/>
    </location>
</feature>
<feature type="compositionally biased region" description="Polar residues" evidence="1">
    <location>
        <begin position="187"/>
        <end position="196"/>
    </location>
</feature>
<organism evidence="4">
    <name type="scientific">Taenia asiatica</name>
    <name type="common">Asian tapeworm</name>
    <dbReference type="NCBI Taxonomy" id="60517"/>
    <lineage>
        <taxon>Eukaryota</taxon>
        <taxon>Metazoa</taxon>
        <taxon>Spiralia</taxon>
        <taxon>Lophotrochozoa</taxon>
        <taxon>Platyhelminthes</taxon>
        <taxon>Cestoda</taxon>
        <taxon>Eucestoda</taxon>
        <taxon>Cyclophyllidea</taxon>
        <taxon>Taeniidae</taxon>
        <taxon>Taenia</taxon>
    </lineage>
</organism>
<name>A0A0R3VYK3_TAEAS</name>
<dbReference type="EMBL" id="UYRS01001841">
    <property type="protein sequence ID" value="VDK25383.1"/>
    <property type="molecule type" value="Genomic_DNA"/>
</dbReference>
<dbReference type="AlphaFoldDB" id="A0A0R3VYK3"/>
<keyword evidence="3" id="KW-1185">Reference proteome</keyword>
<sequence length="209" mass="21999">MQLVRALPPLKRQIDALLAFDAPPSELFTGVLLATTNFPTKRVARSSSPIGRQNSNDLSKASPTLSLPSTIIAVARDLILLRDASNHQNLSTEQQCIMGEERQRLETFVSQARANCSATTPGHASSGVDVLQLSPGPTSGGSASRAATASSLFDVFSPQPALPAPSSQMALSTITTVQARPLPQSLWEPSSTSAATNPNNPFLPPNPFG</sequence>
<accession>A0A0R3VYK3</accession>
<reference evidence="2 3" key="2">
    <citation type="submission" date="2018-11" db="EMBL/GenBank/DDBJ databases">
        <authorList>
            <consortium name="Pathogen Informatics"/>
        </authorList>
    </citation>
    <scope>NUCLEOTIDE SEQUENCE [LARGE SCALE GENOMIC DNA]</scope>
</reference>
<evidence type="ECO:0000256" key="1">
    <source>
        <dbReference type="SAM" id="MobiDB-lite"/>
    </source>
</evidence>
<dbReference type="WBParaSite" id="TASK_0000249701-mRNA-1">
    <property type="protein sequence ID" value="TASK_0000249701-mRNA-1"/>
    <property type="gene ID" value="TASK_0000249701"/>
</dbReference>
<evidence type="ECO:0000313" key="3">
    <source>
        <dbReference type="Proteomes" id="UP000282613"/>
    </source>
</evidence>
<protein>
    <submittedName>
        <fullName evidence="2 4">Uncharacterized protein</fullName>
    </submittedName>
</protein>
<feature type="compositionally biased region" description="Low complexity" evidence="1">
    <location>
        <begin position="134"/>
        <end position="145"/>
    </location>
</feature>